<feature type="transmembrane region" description="Helical" evidence="1">
    <location>
        <begin position="6"/>
        <end position="27"/>
    </location>
</feature>
<evidence type="ECO:0008006" key="4">
    <source>
        <dbReference type="Google" id="ProtNLM"/>
    </source>
</evidence>
<reference evidence="2" key="1">
    <citation type="submission" date="2019-08" db="EMBL/GenBank/DDBJ databases">
        <title>The improved chromosome-level genome for the pearl oyster Pinctada fucata martensii using PacBio sequencing and Hi-C.</title>
        <authorList>
            <person name="Zheng Z."/>
        </authorList>
    </citation>
    <scope>NUCLEOTIDE SEQUENCE</scope>
    <source>
        <strain evidence="2">ZZ-2019</strain>
        <tissue evidence="2">Adductor muscle</tissue>
    </source>
</reference>
<evidence type="ECO:0000256" key="1">
    <source>
        <dbReference type="SAM" id="Phobius"/>
    </source>
</evidence>
<keyword evidence="1" id="KW-1133">Transmembrane helix</keyword>
<keyword evidence="1" id="KW-0472">Membrane</keyword>
<protein>
    <recommendedName>
        <fullName evidence="4">Short-chain collagen C4-like</fullName>
    </recommendedName>
</protein>
<dbReference type="GO" id="GO:0005615">
    <property type="term" value="C:extracellular space"/>
    <property type="evidence" value="ECO:0007669"/>
    <property type="project" value="TreeGrafter"/>
</dbReference>
<dbReference type="EMBL" id="VSWD01000001">
    <property type="protein sequence ID" value="KAK3108601.1"/>
    <property type="molecule type" value="Genomic_DNA"/>
</dbReference>
<keyword evidence="3" id="KW-1185">Reference proteome</keyword>
<organism evidence="2 3">
    <name type="scientific">Pinctada imbricata</name>
    <name type="common">Atlantic pearl-oyster</name>
    <name type="synonym">Pinctada martensii</name>
    <dbReference type="NCBI Taxonomy" id="66713"/>
    <lineage>
        <taxon>Eukaryota</taxon>
        <taxon>Metazoa</taxon>
        <taxon>Spiralia</taxon>
        <taxon>Lophotrochozoa</taxon>
        <taxon>Mollusca</taxon>
        <taxon>Bivalvia</taxon>
        <taxon>Autobranchia</taxon>
        <taxon>Pteriomorphia</taxon>
        <taxon>Pterioida</taxon>
        <taxon>Pterioidea</taxon>
        <taxon>Pteriidae</taxon>
        <taxon>Pinctada</taxon>
    </lineage>
</organism>
<dbReference type="PANTHER" id="PTHR24024">
    <property type="entry name" value="PULMONARY SURFACTANT-ASSOCIATED PROTEIN A"/>
    <property type="match status" value="1"/>
</dbReference>
<evidence type="ECO:0000313" key="3">
    <source>
        <dbReference type="Proteomes" id="UP001186944"/>
    </source>
</evidence>
<keyword evidence="1" id="KW-0812">Transmembrane</keyword>
<dbReference type="InterPro" id="IPR051077">
    <property type="entry name" value="Ca-dependent_lectin"/>
</dbReference>
<dbReference type="AlphaFoldDB" id="A0AA88YMD4"/>
<dbReference type="Proteomes" id="UP001186944">
    <property type="component" value="Unassembled WGS sequence"/>
</dbReference>
<gene>
    <name evidence="2" type="ORF">FSP39_011731</name>
</gene>
<proteinExistence type="predicted"/>
<dbReference type="PANTHER" id="PTHR24024:SF18">
    <property type="entry name" value="SHORT-CHAIN COLLAGEN C4-LIKE"/>
    <property type="match status" value="1"/>
</dbReference>
<sequence length="281" mass="31181">MNEFLGGIVVGTLLYVVAIGSYKILIWEDDHLGKQNKGTCKDMLEGFINGQFASALGTLQLENIKKEFQKSLHDKDSEIKQLKQGMESLKGMIDTEQNRSTSIVYTRWGRDDCPAHSLTEYSGFTGGSHYTHTGAAAEPLCLPPEPEWGLHTESADDSRAIVYGAEYEFHSLTDSRKKLHQYDVPCAVCRVKEISVVITIPARKSCYSGWNQEYKGYLVAGYYNHKAATQYTCIDENSKGIPGTQGDNNGYLFYPVEGRCGSLACPPYVNGRELTCVVCSI</sequence>
<evidence type="ECO:0000313" key="2">
    <source>
        <dbReference type="EMBL" id="KAK3108601.1"/>
    </source>
</evidence>
<name>A0AA88YMD4_PINIB</name>
<accession>A0AA88YMD4</accession>
<comment type="caution">
    <text evidence="2">The sequence shown here is derived from an EMBL/GenBank/DDBJ whole genome shotgun (WGS) entry which is preliminary data.</text>
</comment>